<evidence type="ECO:0000313" key="2">
    <source>
        <dbReference type="Proteomes" id="UP000078397"/>
    </source>
</evidence>
<reference evidence="1 2" key="1">
    <citation type="journal article" date="2016" name="PLoS Pathog.">
        <title>Biosynthesis of antibiotic leucinostatins in bio-control fungus Purpureocillium lilacinum and their inhibition on phytophthora revealed by genome mining.</title>
        <authorList>
            <person name="Wang G."/>
            <person name="Liu Z."/>
            <person name="Lin R."/>
            <person name="Li E."/>
            <person name="Mao Z."/>
            <person name="Ling J."/>
            <person name="Yang Y."/>
            <person name="Yin W.B."/>
            <person name="Xie B."/>
        </authorList>
    </citation>
    <scope>NUCLEOTIDE SEQUENCE [LARGE SCALE GENOMIC DNA]</scope>
    <source>
        <strain evidence="1">170</strain>
    </source>
</reference>
<dbReference type="EMBL" id="LSBJ02000007">
    <property type="protein sequence ID" value="OAQ61636.1"/>
    <property type="molecule type" value="Genomic_DNA"/>
</dbReference>
<dbReference type="KEGG" id="pchm:VFPPC_09449"/>
<gene>
    <name evidence="1" type="ORF">VFPPC_09449</name>
</gene>
<evidence type="ECO:0000313" key="1">
    <source>
        <dbReference type="EMBL" id="OAQ61636.1"/>
    </source>
</evidence>
<name>A0A179F881_METCM</name>
<keyword evidence="2" id="KW-1185">Reference proteome</keyword>
<accession>A0A179F881</accession>
<proteinExistence type="predicted"/>
<organism evidence="1 2">
    <name type="scientific">Pochonia chlamydosporia 170</name>
    <dbReference type="NCBI Taxonomy" id="1380566"/>
    <lineage>
        <taxon>Eukaryota</taxon>
        <taxon>Fungi</taxon>
        <taxon>Dikarya</taxon>
        <taxon>Ascomycota</taxon>
        <taxon>Pezizomycotina</taxon>
        <taxon>Sordariomycetes</taxon>
        <taxon>Hypocreomycetidae</taxon>
        <taxon>Hypocreales</taxon>
        <taxon>Clavicipitaceae</taxon>
        <taxon>Pochonia</taxon>
    </lineage>
</organism>
<dbReference type="Proteomes" id="UP000078397">
    <property type="component" value="Unassembled WGS sequence"/>
</dbReference>
<dbReference type="AlphaFoldDB" id="A0A179F881"/>
<dbReference type="RefSeq" id="XP_018139340.1">
    <property type="nucleotide sequence ID" value="XM_018287982.1"/>
</dbReference>
<protein>
    <submittedName>
        <fullName evidence="1">Uncharacterized protein</fullName>
    </submittedName>
</protein>
<sequence length="178" mass="19656">MTPQQDTVLSTAVHLMSRTRDQPSLIDTGPAPTYWQWNQGHAKANCFLETDSTQLDIQIFWTPMQRKILPSSTLMPGSSFSSIDSSRRRRSQLSRYPYNLYDGNILTQAEGTKQGAQAEWSMPVEIRVSLPKICRAPFPVRPVTQLGQGHGIYLGSSVSGIVGQVGLVQLSPAKLLLA</sequence>
<dbReference type="GeneID" id="28851976"/>
<comment type="caution">
    <text evidence="1">The sequence shown here is derived from an EMBL/GenBank/DDBJ whole genome shotgun (WGS) entry which is preliminary data.</text>
</comment>